<dbReference type="GO" id="GO:0003700">
    <property type="term" value="F:DNA-binding transcription factor activity"/>
    <property type="evidence" value="ECO:0007669"/>
    <property type="project" value="InterPro"/>
</dbReference>
<evidence type="ECO:0000313" key="7">
    <source>
        <dbReference type="Proteomes" id="UP000199377"/>
    </source>
</evidence>
<accession>A0A1I3FT41</accession>
<proteinExistence type="inferred from homology"/>
<dbReference type="GO" id="GO:0000976">
    <property type="term" value="F:transcription cis-regulatory region binding"/>
    <property type="evidence" value="ECO:0007669"/>
    <property type="project" value="TreeGrafter"/>
</dbReference>
<feature type="domain" description="HTH lysR-type" evidence="5">
    <location>
        <begin position="107"/>
        <end position="160"/>
    </location>
</feature>
<dbReference type="InterPro" id="IPR036390">
    <property type="entry name" value="WH_DNA-bd_sf"/>
</dbReference>
<dbReference type="Gene3D" id="3.40.190.10">
    <property type="entry name" value="Periplasmic binding protein-like II"/>
    <property type="match status" value="2"/>
</dbReference>
<evidence type="ECO:0000259" key="5">
    <source>
        <dbReference type="PROSITE" id="PS50931"/>
    </source>
</evidence>
<keyword evidence="7" id="KW-1185">Reference proteome</keyword>
<dbReference type="InterPro" id="IPR036388">
    <property type="entry name" value="WH-like_DNA-bd_sf"/>
</dbReference>
<dbReference type="STRING" id="1114924.SAMN05216258_104500"/>
<dbReference type="PROSITE" id="PS50931">
    <property type="entry name" value="HTH_LYSR"/>
    <property type="match status" value="2"/>
</dbReference>
<dbReference type="Pfam" id="PF03466">
    <property type="entry name" value="LysR_substrate"/>
    <property type="match status" value="1"/>
</dbReference>
<dbReference type="PANTHER" id="PTHR30126">
    <property type="entry name" value="HTH-TYPE TRANSCRIPTIONAL REGULATOR"/>
    <property type="match status" value="1"/>
</dbReference>
<dbReference type="PRINTS" id="PR00039">
    <property type="entry name" value="HTHLYSR"/>
</dbReference>
<dbReference type="Gene3D" id="1.10.10.10">
    <property type="entry name" value="Winged helix-like DNA-binding domain superfamily/Winged helix DNA-binding domain"/>
    <property type="match status" value="2"/>
</dbReference>
<evidence type="ECO:0000256" key="2">
    <source>
        <dbReference type="ARBA" id="ARBA00023015"/>
    </source>
</evidence>
<organism evidence="6 7">
    <name type="scientific">Albimonas pacifica</name>
    <dbReference type="NCBI Taxonomy" id="1114924"/>
    <lineage>
        <taxon>Bacteria</taxon>
        <taxon>Pseudomonadati</taxon>
        <taxon>Pseudomonadota</taxon>
        <taxon>Alphaproteobacteria</taxon>
        <taxon>Rhodobacterales</taxon>
        <taxon>Paracoccaceae</taxon>
        <taxon>Albimonas</taxon>
    </lineage>
</organism>
<dbReference type="SUPFAM" id="SSF53850">
    <property type="entry name" value="Periplasmic binding protein-like II"/>
    <property type="match status" value="1"/>
</dbReference>
<dbReference type="InterPro" id="IPR005119">
    <property type="entry name" value="LysR_subst-bd"/>
</dbReference>
<dbReference type="InterPro" id="IPR000847">
    <property type="entry name" value="LysR_HTH_N"/>
</dbReference>
<dbReference type="Pfam" id="PF00126">
    <property type="entry name" value="HTH_1"/>
    <property type="match status" value="2"/>
</dbReference>
<evidence type="ECO:0000256" key="3">
    <source>
        <dbReference type="ARBA" id="ARBA00023125"/>
    </source>
</evidence>
<reference evidence="6 7" key="1">
    <citation type="submission" date="2016-10" db="EMBL/GenBank/DDBJ databases">
        <authorList>
            <person name="de Groot N.N."/>
        </authorList>
    </citation>
    <scope>NUCLEOTIDE SEQUENCE [LARGE SCALE GENOMIC DNA]</scope>
    <source>
        <strain evidence="6 7">CGMCC 1.11030</strain>
    </source>
</reference>
<dbReference type="AlphaFoldDB" id="A0A1I3FT41"/>
<gene>
    <name evidence="6" type="ORF">SAMN05216258_104500</name>
</gene>
<evidence type="ECO:0000256" key="1">
    <source>
        <dbReference type="ARBA" id="ARBA00009437"/>
    </source>
</evidence>
<evidence type="ECO:0000256" key="4">
    <source>
        <dbReference type="ARBA" id="ARBA00023163"/>
    </source>
</evidence>
<protein>
    <submittedName>
        <fullName evidence="6">DNA-binding transcriptional regulator, LysR family</fullName>
    </submittedName>
</protein>
<sequence>MTPSASPDALEISRNLRHLRVFLEVADAGSLTLAAERAHVSQPAVTQAINKLERQAGGDLFRRTRQGFFLTERGEVLALRVRRALARLDPALVEVSPRLRLTASAAQLHALIGVCEAENFTLAARKLGLAQPTVHRAVTQLEQEAARALFERTSFGIVPTRPCQALAQAARLAFSELDQADADLAEHDGREGGRVVVGALPLSRSVILPRALAEFRRRRPVQPITVHDGLYEDLLAGLRRGEIDFILGALRQPAPIADVRQEPLFEDRLAVLARRDHPLAGRRGLTMADLAGEGWVVTRRGVPSRDQFDAAFASRGLPAPERLLETGSILLMREILSASDDLGCISGVQAEAEVSKGLLARLDVAEDWPGRPIGLTLRRDWQPTRAQDELMALIRKHASEAAPR</sequence>
<dbReference type="RefSeq" id="WP_092859768.1">
    <property type="nucleotide sequence ID" value="NZ_FOQH01000004.1"/>
</dbReference>
<dbReference type="EMBL" id="FOQH01000004">
    <property type="protein sequence ID" value="SFI14369.1"/>
    <property type="molecule type" value="Genomic_DNA"/>
</dbReference>
<dbReference type="Proteomes" id="UP000199377">
    <property type="component" value="Unassembled WGS sequence"/>
</dbReference>
<dbReference type="PANTHER" id="PTHR30126:SF98">
    <property type="entry name" value="HTH-TYPE TRANSCRIPTIONAL ACTIVATOR BAUR"/>
    <property type="match status" value="1"/>
</dbReference>
<dbReference type="SUPFAM" id="SSF46785">
    <property type="entry name" value="Winged helix' DNA-binding domain"/>
    <property type="match status" value="2"/>
</dbReference>
<dbReference type="FunFam" id="1.10.10.10:FF:000001">
    <property type="entry name" value="LysR family transcriptional regulator"/>
    <property type="match status" value="1"/>
</dbReference>
<keyword evidence="2" id="KW-0805">Transcription regulation</keyword>
<feature type="domain" description="HTH lysR-type" evidence="5">
    <location>
        <begin position="14"/>
        <end position="71"/>
    </location>
</feature>
<dbReference type="OrthoDB" id="9814165at2"/>
<name>A0A1I3FT41_9RHOB</name>
<comment type="similarity">
    <text evidence="1">Belongs to the LysR transcriptional regulatory family.</text>
</comment>
<keyword evidence="3 6" id="KW-0238">DNA-binding</keyword>
<keyword evidence="4" id="KW-0804">Transcription</keyword>
<evidence type="ECO:0000313" key="6">
    <source>
        <dbReference type="EMBL" id="SFI14369.1"/>
    </source>
</evidence>